<gene>
    <name evidence="2" type="ORF">K7X08_028444</name>
</gene>
<accession>A0A9Q1M8E7</accession>
<dbReference type="EMBL" id="JAJAGQ010000010">
    <property type="protein sequence ID" value="KAJ8552001.1"/>
    <property type="molecule type" value="Genomic_DNA"/>
</dbReference>
<name>A0A9Q1M8E7_9SOLA</name>
<evidence type="ECO:0000256" key="1">
    <source>
        <dbReference type="SAM" id="MobiDB-lite"/>
    </source>
</evidence>
<dbReference type="AlphaFoldDB" id="A0A9Q1M8E7"/>
<organism evidence="2 3">
    <name type="scientific">Anisodus acutangulus</name>
    <dbReference type="NCBI Taxonomy" id="402998"/>
    <lineage>
        <taxon>Eukaryota</taxon>
        <taxon>Viridiplantae</taxon>
        <taxon>Streptophyta</taxon>
        <taxon>Embryophyta</taxon>
        <taxon>Tracheophyta</taxon>
        <taxon>Spermatophyta</taxon>
        <taxon>Magnoliopsida</taxon>
        <taxon>eudicotyledons</taxon>
        <taxon>Gunneridae</taxon>
        <taxon>Pentapetalae</taxon>
        <taxon>asterids</taxon>
        <taxon>lamiids</taxon>
        <taxon>Solanales</taxon>
        <taxon>Solanaceae</taxon>
        <taxon>Solanoideae</taxon>
        <taxon>Hyoscyameae</taxon>
        <taxon>Anisodus</taxon>
    </lineage>
</organism>
<evidence type="ECO:0000313" key="3">
    <source>
        <dbReference type="Proteomes" id="UP001152561"/>
    </source>
</evidence>
<feature type="compositionally biased region" description="Basic residues" evidence="1">
    <location>
        <begin position="48"/>
        <end position="57"/>
    </location>
</feature>
<comment type="caution">
    <text evidence="2">The sequence shown here is derived from an EMBL/GenBank/DDBJ whole genome shotgun (WGS) entry which is preliminary data.</text>
</comment>
<proteinExistence type="predicted"/>
<sequence>MAVLEDPLFKKKNISEHNAWTVEFSGPSILFQSHLLQKIGEWHQEKTTKKKKKKKKTMMQTTKGGKKKMRMKLNQT</sequence>
<reference evidence="3" key="1">
    <citation type="journal article" date="2023" name="Proc. Natl. Acad. Sci. U.S.A.">
        <title>Genomic and structural basis for evolution of tropane alkaloid biosynthesis.</title>
        <authorList>
            <person name="Wanga Y.-J."/>
            <person name="Taina T."/>
            <person name="Yua J.-Y."/>
            <person name="Lia J."/>
            <person name="Xua B."/>
            <person name="Chenc J."/>
            <person name="D'Auriad J.C."/>
            <person name="Huanga J.-P."/>
            <person name="Huanga S.-X."/>
        </authorList>
    </citation>
    <scope>NUCLEOTIDE SEQUENCE [LARGE SCALE GENOMIC DNA]</scope>
    <source>
        <strain evidence="3">cv. KIB-2019</strain>
    </source>
</reference>
<dbReference type="Proteomes" id="UP001152561">
    <property type="component" value="Unassembled WGS sequence"/>
</dbReference>
<keyword evidence="3" id="KW-1185">Reference proteome</keyword>
<evidence type="ECO:0000313" key="2">
    <source>
        <dbReference type="EMBL" id="KAJ8552001.1"/>
    </source>
</evidence>
<feature type="compositionally biased region" description="Basic residues" evidence="1">
    <location>
        <begin position="64"/>
        <end position="76"/>
    </location>
</feature>
<feature type="region of interest" description="Disordered" evidence="1">
    <location>
        <begin position="44"/>
        <end position="76"/>
    </location>
</feature>
<protein>
    <submittedName>
        <fullName evidence="2">Uncharacterized protein</fullName>
    </submittedName>
</protein>